<feature type="compositionally biased region" description="Basic and acidic residues" evidence="3">
    <location>
        <begin position="67"/>
        <end position="84"/>
    </location>
</feature>
<comment type="caution">
    <text evidence="4">The sequence shown here is derived from an EMBL/GenBank/DDBJ whole genome shotgun (WGS) entry which is preliminary data.</text>
</comment>
<protein>
    <submittedName>
        <fullName evidence="4">Uncharacterized protein</fullName>
    </submittedName>
</protein>
<feature type="compositionally biased region" description="Low complexity" evidence="3">
    <location>
        <begin position="99"/>
        <end position="108"/>
    </location>
</feature>
<dbReference type="InterPro" id="IPR039900">
    <property type="entry name" value="Pat1-like"/>
</dbReference>
<dbReference type="PANTHER" id="PTHR21551:SF0">
    <property type="entry name" value="PROTEIN ASSOCIATED WITH TOPO II RELATED-1, ISOFORM A"/>
    <property type="match status" value="1"/>
</dbReference>
<evidence type="ECO:0000313" key="4">
    <source>
        <dbReference type="EMBL" id="KAA8498914.1"/>
    </source>
</evidence>
<dbReference type="PANTHER" id="PTHR21551">
    <property type="entry name" value="TOPOISOMERASE II-ASSOCIATED PROTEIN PAT1"/>
    <property type="match status" value="1"/>
</dbReference>
<proteinExistence type="predicted"/>
<dbReference type="GO" id="GO:0000290">
    <property type="term" value="P:deadenylation-dependent decapping of nuclear-transcribed mRNA"/>
    <property type="evidence" value="ECO:0007669"/>
    <property type="project" value="InterPro"/>
</dbReference>
<feature type="region of interest" description="Disordered" evidence="3">
    <location>
        <begin position="1"/>
        <end position="186"/>
    </location>
</feature>
<dbReference type="GO" id="GO:0033962">
    <property type="term" value="P:P-body assembly"/>
    <property type="evidence" value="ECO:0007669"/>
    <property type="project" value="TreeGrafter"/>
</dbReference>
<keyword evidence="2" id="KW-0963">Cytoplasm</keyword>
<evidence type="ECO:0000313" key="5">
    <source>
        <dbReference type="Proteomes" id="UP000324585"/>
    </source>
</evidence>
<dbReference type="EMBL" id="VRMN01000001">
    <property type="protein sequence ID" value="KAA8498914.1"/>
    <property type="molecule type" value="Genomic_DNA"/>
</dbReference>
<feature type="compositionally biased region" description="Low complexity" evidence="3">
    <location>
        <begin position="47"/>
        <end position="61"/>
    </location>
</feature>
<evidence type="ECO:0000256" key="1">
    <source>
        <dbReference type="ARBA" id="ARBA00004201"/>
    </source>
</evidence>
<dbReference type="Proteomes" id="UP000324585">
    <property type="component" value="Unassembled WGS sequence"/>
</dbReference>
<name>A0A5J4Z7F6_PORPP</name>
<comment type="subcellular location">
    <subcellularLocation>
        <location evidence="1">Cytoplasm</location>
        <location evidence="1">P-body</location>
    </subcellularLocation>
</comment>
<dbReference type="OrthoDB" id="10569274at2759"/>
<reference evidence="5" key="1">
    <citation type="journal article" date="2019" name="Nat. Commun.">
        <title>Expansion of phycobilisome linker gene families in mesophilic red algae.</title>
        <authorList>
            <person name="Lee J."/>
            <person name="Kim D."/>
            <person name="Bhattacharya D."/>
            <person name="Yoon H.S."/>
        </authorList>
    </citation>
    <scope>NUCLEOTIDE SEQUENCE [LARGE SCALE GENOMIC DNA]</scope>
    <source>
        <strain evidence="5">CCMP 1328</strain>
    </source>
</reference>
<feature type="compositionally biased region" description="Gly residues" evidence="3">
    <location>
        <begin position="13"/>
        <end position="23"/>
    </location>
</feature>
<keyword evidence="5" id="KW-1185">Reference proteome</keyword>
<accession>A0A5J4Z7F6</accession>
<organism evidence="4 5">
    <name type="scientific">Porphyridium purpureum</name>
    <name type="common">Red alga</name>
    <name type="synonym">Porphyridium cruentum</name>
    <dbReference type="NCBI Taxonomy" id="35688"/>
    <lineage>
        <taxon>Eukaryota</taxon>
        <taxon>Rhodophyta</taxon>
        <taxon>Bangiophyceae</taxon>
        <taxon>Porphyridiales</taxon>
        <taxon>Porphyridiaceae</taxon>
        <taxon>Porphyridium</taxon>
    </lineage>
</organism>
<gene>
    <name evidence="4" type="ORF">FVE85_6499</name>
</gene>
<feature type="compositionally biased region" description="Low complexity" evidence="3">
    <location>
        <begin position="128"/>
        <end position="140"/>
    </location>
</feature>
<sequence length="679" mass="73217">MEGQGEARKRGARGMGTGSGGARSGRESSDGNMRNRNSFALVDEDFPAMGATGATASPTAARVAPLEQHDREKQAQRSDARRQGDNNAAGSRGRGGRGARVSGAGVRADQNPRQYQGRRQEQHEIEQQQEQQQQEQQQQQNHRGIRGESPVYRHSAVSGGDESRESTQHSAPGWRPKMAGIPEKEYGRDENSFPLIGMTARDLDTVVRVHLRQLETQDDYVDDYYLLQFCARNNLSVDDLQVRMAVSSSFSNFVNRARAAALQRASEGAAQPVTDATLKEAHSARNIELLSTALGTLRTWTPKAPRKLVSVSDEGRSADADDAAALSSLNPLAGLASLGGTLEKRRAVLKQNSVALLREDERVRARSLIEAGYDIFAELRDIERGQLTGIVFLKGAVEGHEGDSGLVLASAEELAAQLLFGVLQLDDPVKGGILFLRMSLILKGKRLIGSTIRLHAKLFARLAAVPPNGAAAKSVVRGELQKHIAAITAAVMVNQDLLSHEASAAAAFGERAPDEVVKDIFWTPLEDAVALIESLDMLAAILAAFNMAHEASTVPKLMETAASSDVLNSLMGGISSRFGSSLLCTLLSRAYALLSALSSNKDASAIVAAASWKAAFTPFFDAALAILEPVFARAENTSRIWELAALLDALAEKERQTKLRMTLKPLLEEKRIPPPPSMP</sequence>
<dbReference type="GO" id="GO:0000932">
    <property type="term" value="C:P-body"/>
    <property type="evidence" value="ECO:0007669"/>
    <property type="project" value="UniProtKB-SubCell"/>
</dbReference>
<dbReference type="AlphaFoldDB" id="A0A5J4Z7F6"/>
<evidence type="ECO:0000256" key="3">
    <source>
        <dbReference type="SAM" id="MobiDB-lite"/>
    </source>
</evidence>
<dbReference type="GO" id="GO:0003723">
    <property type="term" value="F:RNA binding"/>
    <property type="evidence" value="ECO:0007669"/>
    <property type="project" value="TreeGrafter"/>
</dbReference>
<evidence type="ECO:0000256" key="2">
    <source>
        <dbReference type="ARBA" id="ARBA00022490"/>
    </source>
</evidence>